<dbReference type="InterPro" id="IPR036291">
    <property type="entry name" value="NAD(P)-bd_dom_sf"/>
</dbReference>
<sequence>MICLSYTIVRLPFWYENFATVFKPHKIKHGVYALPLPLEGGTIDAMSVEDAGECIYEILLRYKQYTNKVIGLTADRINMDSILESFNKHIGNRKFKDPKIRIKDYEKFTFAGAQDLASMFEFYCKGIAQA</sequence>
<evidence type="ECO:0000256" key="2">
    <source>
        <dbReference type="ARBA" id="ARBA00022857"/>
    </source>
</evidence>
<evidence type="ECO:0000313" key="5">
    <source>
        <dbReference type="EMBL" id="KAJ8321616.1"/>
    </source>
</evidence>
<dbReference type="SUPFAM" id="SSF51735">
    <property type="entry name" value="NAD(P)-binding Rossmann-fold domains"/>
    <property type="match status" value="1"/>
</dbReference>
<gene>
    <name evidence="5" type="ORF">KUTeg_000087</name>
</gene>
<dbReference type="PANTHER" id="PTHR42748">
    <property type="entry name" value="NITROGEN METABOLITE REPRESSION PROTEIN NMRA FAMILY MEMBER"/>
    <property type="match status" value="1"/>
</dbReference>
<dbReference type="Proteomes" id="UP001217089">
    <property type="component" value="Unassembled WGS sequence"/>
</dbReference>
<feature type="domain" description="NmrA-like" evidence="4">
    <location>
        <begin position="6"/>
        <end position="123"/>
    </location>
</feature>
<dbReference type="Gene3D" id="3.40.50.720">
    <property type="entry name" value="NAD(P)-binding Rossmann-like Domain"/>
    <property type="match status" value="1"/>
</dbReference>
<protein>
    <recommendedName>
        <fullName evidence="3">NmrA-like family domain-containing protein 1</fullName>
    </recommendedName>
</protein>
<evidence type="ECO:0000256" key="3">
    <source>
        <dbReference type="ARBA" id="ARBA00040296"/>
    </source>
</evidence>
<accession>A0ABQ9FXY9</accession>
<evidence type="ECO:0000256" key="1">
    <source>
        <dbReference type="ARBA" id="ARBA00006328"/>
    </source>
</evidence>
<dbReference type="EMBL" id="JARBDR010000018">
    <property type="protein sequence ID" value="KAJ8321616.1"/>
    <property type="molecule type" value="Genomic_DNA"/>
</dbReference>
<organism evidence="5 6">
    <name type="scientific">Tegillarca granosa</name>
    <name type="common">Malaysian cockle</name>
    <name type="synonym">Anadara granosa</name>
    <dbReference type="NCBI Taxonomy" id="220873"/>
    <lineage>
        <taxon>Eukaryota</taxon>
        <taxon>Metazoa</taxon>
        <taxon>Spiralia</taxon>
        <taxon>Lophotrochozoa</taxon>
        <taxon>Mollusca</taxon>
        <taxon>Bivalvia</taxon>
        <taxon>Autobranchia</taxon>
        <taxon>Pteriomorphia</taxon>
        <taxon>Arcoida</taxon>
        <taxon>Arcoidea</taxon>
        <taxon>Arcidae</taxon>
        <taxon>Tegillarca</taxon>
    </lineage>
</organism>
<comment type="caution">
    <text evidence="5">The sequence shown here is derived from an EMBL/GenBank/DDBJ whole genome shotgun (WGS) entry which is preliminary data.</text>
</comment>
<comment type="similarity">
    <text evidence="1">Belongs to the NmrA-type oxidoreductase family.</text>
</comment>
<reference evidence="5 6" key="1">
    <citation type="submission" date="2022-12" db="EMBL/GenBank/DDBJ databases">
        <title>Chromosome-level genome of Tegillarca granosa.</title>
        <authorList>
            <person name="Kim J."/>
        </authorList>
    </citation>
    <scope>NUCLEOTIDE SEQUENCE [LARGE SCALE GENOMIC DNA]</scope>
    <source>
        <strain evidence="5">Teg-2019</strain>
        <tissue evidence="5">Adductor muscle</tissue>
    </source>
</reference>
<evidence type="ECO:0000313" key="6">
    <source>
        <dbReference type="Proteomes" id="UP001217089"/>
    </source>
</evidence>
<dbReference type="PANTHER" id="PTHR42748:SF7">
    <property type="entry name" value="NMRA LIKE REDOX SENSOR 1-RELATED"/>
    <property type="match status" value="1"/>
</dbReference>
<dbReference type="Pfam" id="PF05368">
    <property type="entry name" value="NmrA"/>
    <property type="match status" value="1"/>
</dbReference>
<keyword evidence="2" id="KW-0521">NADP</keyword>
<dbReference type="Gene3D" id="3.90.25.10">
    <property type="entry name" value="UDP-galactose 4-epimerase, domain 1"/>
    <property type="match status" value="1"/>
</dbReference>
<name>A0ABQ9FXY9_TEGGR</name>
<proteinExistence type="inferred from homology"/>
<keyword evidence="6" id="KW-1185">Reference proteome</keyword>
<dbReference type="InterPro" id="IPR008030">
    <property type="entry name" value="NmrA-like"/>
</dbReference>
<dbReference type="InterPro" id="IPR051164">
    <property type="entry name" value="NmrA-like_oxidored"/>
</dbReference>
<evidence type="ECO:0000259" key="4">
    <source>
        <dbReference type="Pfam" id="PF05368"/>
    </source>
</evidence>